<dbReference type="AlphaFoldDB" id="A0A192D8G4"/>
<keyword evidence="1" id="KW-0732">Signal</keyword>
<sequence length="175" mass="18463">MFVVAGCSSGLDRLAPIAAAPPGPQPLETGDSIRVKVNDIEDGDGQYVVNGAGTVTLPFVGELAVRGLTIAQAQANIVQAYRSAGIFVTPEVNVQPAVLRPYYVAGEVNRPGEFAYRQGMTVQAAISAAGGYTYRAKSDVVEITRTVNGREVVGAATNLTPITPGDRVRVLEKWF</sequence>
<dbReference type="Pfam" id="PF02563">
    <property type="entry name" value="Poly_export"/>
    <property type="match status" value="1"/>
</dbReference>
<dbReference type="PANTHER" id="PTHR33619:SF3">
    <property type="entry name" value="POLYSACCHARIDE EXPORT PROTEIN GFCE-RELATED"/>
    <property type="match status" value="1"/>
</dbReference>
<dbReference type="Pfam" id="PF10531">
    <property type="entry name" value="SLBB"/>
    <property type="match status" value="1"/>
</dbReference>
<proteinExistence type="predicted"/>
<evidence type="ECO:0000313" key="4">
    <source>
        <dbReference type="EMBL" id="ANK14311.1"/>
    </source>
</evidence>
<keyword evidence="5" id="KW-1185">Reference proteome</keyword>
<feature type="domain" description="Soluble ligand binding" evidence="3">
    <location>
        <begin position="102"/>
        <end position="152"/>
    </location>
</feature>
<organism evidence="4 5">
    <name type="scientific">Erythrobacter neustonensis</name>
    <dbReference type="NCBI Taxonomy" id="1112"/>
    <lineage>
        <taxon>Bacteria</taxon>
        <taxon>Pseudomonadati</taxon>
        <taxon>Pseudomonadota</taxon>
        <taxon>Alphaproteobacteria</taxon>
        <taxon>Sphingomonadales</taxon>
        <taxon>Erythrobacteraceae</taxon>
        <taxon>Erythrobacter/Porphyrobacter group</taxon>
        <taxon>Erythrobacter</taxon>
    </lineage>
</organism>
<evidence type="ECO:0000259" key="3">
    <source>
        <dbReference type="Pfam" id="PF10531"/>
    </source>
</evidence>
<dbReference type="STRING" id="1112.A9D12_11265"/>
<dbReference type="Gene3D" id="3.10.560.10">
    <property type="entry name" value="Outer membrane lipoprotein wza domain like"/>
    <property type="match status" value="1"/>
</dbReference>
<accession>A0A192D8G4</accession>
<gene>
    <name evidence="4" type="ORF">A9D12_11265</name>
</gene>
<dbReference type="KEGG" id="pns:A9D12_11265"/>
<reference evidence="4 5" key="1">
    <citation type="submission" date="2016-05" db="EMBL/GenBank/DDBJ databases">
        <title>Compelete Genome Sequence of Bacteriochlorophyll-Synthesizing Bacterium Porphyrobacter neustonensis DSM 9434.</title>
        <authorList>
            <person name="Shi X.-L."/>
            <person name="Wu Y.-H."/>
            <person name="Cheng H."/>
            <person name="Xu L."/>
            <person name="Zhang X.-Q."/>
            <person name="Wang C.-S."/>
            <person name="Xu X.-W."/>
        </authorList>
    </citation>
    <scope>NUCLEOTIDE SEQUENCE [LARGE SCALE GENOMIC DNA]</scope>
    <source>
        <strain evidence="4 5">DSM 9434</strain>
    </source>
</reference>
<dbReference type="PANTHER" id="PTHR33619">
    <property type="entry name" value="POLYSACCHARIDE EXPORT PROTEIN GFCE-RELATED"/>
    <property type="match status" value="1"/>
</dbReference>
<dbReference type="GO" id="GO:0015159">
    <property type="term" value="F:polysaccharide transmembrane transporter activity"/>
    <property type="evidence" value="ECO:0007669"/>
    <property type="project" value="InterPro"/>
</dbReference>
<dbReference type="InterPro" id="IPR019554">
    <property type="entry name" value="Soluble_ligand-bd"/>
</dbReference>
<dbReference type="InterPro" id="IPR003715">
    <property type="entry name" value="Poly_export_N"/>
</dbReference>
<name>A0A192D8G4_9SPHN</name>
<evidence type="ECO:0000259" key="2">
    <source>
        <dbReference type="Pfam" id="PF02563"/>
    </source>
</evidence>
<dbReference type="Proteomes" id="UP000078263">
    <property type="component" value="Chromosome"/>
</dbReference>
<dbReference type="EMBL" id="CP016033">
    <property type="protein sequence ID" value="ANK14311.1"/>
    <property type="molecule type" value="Genomic_DNA"/>
</dbReference>
<evidence type="ECO:0000256" key="1">
    <source>
        <dbReference type="ARBA" id="ARBA00022729"/>
    </source>
</evidence>
<dbReference type="Gene3D" id="3.30.1950.10">
    <property type="entry name" value="wza like domain"/>
    <property type="match status" value="1"/>
</dbReference>
<protein>
    <submittedName>
        <fullName evidence="4">Uncharacterized protein</fullName>
    </submittedName>
</protein>
<dbReference type="InterPro" id="IPR049712">
    <property type="entry name" value="Poly_export"/>
</dbReference>
<feature type="domain" description="Polysaccharide export protein N-terminal" evidence="2">
    <location>
        <begin position="26"/>
        <end position="95"/>
    </location>
</feature>
<evidence type="ECO:0000313" key="5">
    <source>
        <dbReference type="Proteomes" id="UP000078263"/>
    </source>
</evidence>